<comment type="caution">
    <text evidence="2">The sequence shown here is derived from an EMBL/GenBank/DDBJ whole genome shotgun (WGS) entry which is preliminary data.</text>
</comment>
<dbReference type="EMBL" id="JBHSHD010000010">
    <property type="protein sequence ID" value="MFC4821782.1"/>
    <property type="molecule type" value="Genomic_DNA"/>
</dbReference>
<protein>
    <submittedName>
        <fullName evidence="2">Phasin family protein</fullName>
    </submittedName>
</protein>
<name>A0ABV9QY49_9GAMM</name>
<evidence type="ECO:0000259" key="1">
    <source>
        <dbReference type="Pfam" id="PF09361"/>
    </source>
</evidence>
<dbReference type="RefSeq" id="WP_380022052.1">
    <property type="nucleotide sequence ID" value="NZ_JBHSHD010000010.1"/>
</dbReference>
<organism evidence="2 3">
    <name type="scientific">Dokdonella ginsengisoli</name>
    <dbReference type="NCBI Taxonomy" id="363846"/>
    <lineage>
        <taxon>Bacteria</taxon>
        <taxon>Pseudomonadati</taxon>
        <taxon>Pseudomonadota</taxon>
        <taxon>Gammaproteobacteria</taxon>
        <taxon>Lysobacterales</taxon>
        <taxon>Rhodanobacteraceae</taxon>
        <taxon>Dokdonella</taxon>
    </lineage>
</organism>
<proteinExistence type="predicted"/>
<keyword evidence="3" id="KW-1185">Reference proteome</keyword>
<dbReference type="Proteomes" id="UP001595886">
    <property type="component" value="Unassembled WGS sequence"/>
</dbReference>
<accession>A0ABV9QY49</accession>
<evidence type="ECO:0000313" key="2">
    <source>
        <dbReference type="EMBL" id="MFC4821782.1"/>
    </source>
</evidence>
<reference evidence="3" key="1">
    <citation type="journal article" date="2019" name="Int. J. Syst. Evol. Microbiol.">
        <title>The Global Catalogue of Microorganisms (GCM) 10K type strain sequencing project: providing services to taxonomists for standard genome sequencing and annotation.</title>
        <authorList>
            <consortium name="The Broad Institute Genomics Platform"/>
            <consortium name="The Broad Institute Genome Sequencing Center for Infectious Disease"/>
            <person name="Wu L."/>
            <person name="Ma J."/>
        </authorList>
    </citation>
    <scope>NUCLEOTIDE SEQUENCE [LARGE SCALE GENOMIC DNA]</scope>
    <source>
        <strain evidence="3">CCUG 30340</strain>
    </source>
</reference>
<dbReference type="InterPro" id="IPR018968">
    <property type="entry name" value="Phasin"/>
</dbReference>
<feature type="domain" description="Phasin" evidence="1">
    <location>
        <begin position="3"/>
        <end position="86"/>
    </location>
</feature>
<gene>
    <name evidence="2" type="ORF">ACFO6Q_15750</name>
</gene>
<dbReference type="Pfam" id="PF09361">
    <property type="entry name" value="Phasin_2"/>
    <property type="match status" value="1"/>
</dbReference>
<evidence type="ECO:0000313" key="3">
    <source>
        <dbReference type="Proteomes" id="UP001595886"/>
    </source>
</evidence>
<sequence length="89" mass="9235">MPLDPASRLGSAVLEGVVEAQSELLRFLGSRLAKTAAAFGQLAACRTPAEIVQLQLQLGADAATDCLAQAQRMIGVMEKAASENLALVP</sequence>